<dbReference type="InterPro" id="IPR015943">
    <property type="entry name" value="WD40/YVTN_repeat-like_dom_sf"/>
</dbReference>
<feature type="chain" id="PRO_5031155139" evidence="1">
    <location>
        <begin position="25"/>
        <end position="388"/>
    </location>
</feature>
<dbReference type="InterPro" id="IPR018391">
    <property type="entry name" value="PQQ_b-propeller_rpt"/>
</dbReference>
<dbReference type="Gene3D" id="2.140.10.10">
    <property type="entry name" value="Quinoprotein alcohol dehydrogenase-like superfamily"/>
    <property type="match status" value="1"/>
</dbReference>
<proteinExistence type="predicted"/>
<dbReference type="Gene3D" id="2.40.128.630">
    <property type="match status" value="1"/>
</dbReference>
<dbReference type="EMBL" id="JACHNH010000001">
    <property type="protein sequence ID" value="MBB4767444.1"/>
    <property type="molecule type" value="Genomic_DNA"/>
</dbReference>
<feature type="domain" description="Pyrrolo-quinoline quinone repeat" evidence="2">
    <location>
        <begin position="228"/>
        <end position="331"/>
    </location>
</feature>
<feature type="domain" description="Pyrrolo-quinoline quinone repeat" evidence="2">
    <location>
        <begin position="59"/>
        <end position="161"/>
    </location>
</feature>
<reference evidence="3 4" key="1">
    <citation type="submission" date="2020-08" db="EMBL/GenBank/DDBJ databases">
        <title>Sequencing the genomes of 1000 actinobacteria strains.</title>
        <authorList>
            <person name="Klenk H.-P."/>
        </authorList>
    </citation>
    <scope>NUCLEOTIDE SEQUENCE [LARGE SCALE GENOMIC DNA]</scope>
    <source>
        <strain evidence="3 4">DSM 43149</strain>
    </source>
</reference>
<protein>
    <submittedName>
        <fullName evidence="3">Outer membrane protein assembly factor BamB</fullName>
    </submittedName>
</protein>
<dbReference type="InterPro" id="IPR002372">
    <property type="entry name" value="PQQ_rpt_dom"/>
</dbReference>
<dbReference type="RefSeq" id="WP_184998457.1">
    <property type="nucleotide sequence ID" value="NZ_BOMK01000076.1"/>
</dbReference>
<keyword evidence="1" id="KW-0732">Signal</keyword>
<evidence type="ECO:0000313" key="4">
    <source>
        <dbReference type="Proteomes" id="UP000578112"/>
    </source>
</evidence>
<name>A0A7W7I6Y2_9ACTN</name>
<dbReference type="InterPro" id="IPR011047">
    <property type="entry name" value="Quinoprotein_ADH-like_sf"/>
</dbReference>
<accession>A0A7W7I6Y2</accession>
<feature type="signal peptide" evidence="1">
    <location>
        <begin position="1"/>
        <end position="24"/>
    </location>
</feature>
<dbReference type="Gene3D" id="2.130.10.10">
    <property type="entry name" value="YVTN repeat-like/Quinoprotein amine dehydrogenase"/>
    <property type="match status" value="1"/>
</dbReference>
<dbReference type="Pfam" id="PF13360">
    <property type="entry name" value="PQQ_2"/>
    <property type="match status" value="2"/>
</dbReference>
<dbReference type="SUPFAM" id="SSF50998">
    <property type="entry name" value="Quinoprotein alcohol dehydrogenase-like"/>
    <property type="match status" value="1"/>
</dbReference>
<gene>
    <name evidence="3" type="ORF">BJ971_008000</name>
</gene>
<dbReference type="SMART" id="SM00564">
    <property type="entry name" value="PQQ"/>
    <property type="match status" value="4"/>
</dbReference>
<evidence type="ECO:0000256" key="1">
    <source>
        <dbReference type="SAM" id="SignalP"/>
    </source>
</evidence>
<evidence type="ECO:0000313" key="3">
    <source>
        <dbReference type="EMBL" id="MBB4767444.1"/>
    </source>
</evidence>
<dbReference type="Proteomes" id="UP000578112">
    <property type="component" value="Unassembled WGS sequence"/>
</dbReference>
<dbReference type="AlphaFoldDB" id="A0A7W7I6Y2"/>
<organism evidence="3 4">
    <name type="scientific">Actinoplanes digitatis</name>
    <dbReference type="NCBI Taxonomy" id="1868"/>
    <lineage>
        <taxon>Bacteria</taxon>
        <taxon>Bacillati</taxon>
        <taxon>Actinomycetota</taxon>
        <taxon>Actinomycetes</taxon>
        <taxon>Micromonosporales</taxon>
        <taxon>Micromonosporaceae</taxon>
        <taxon>Actinoplanes</taxon>
    </lineage>
</organism>
<keyword evidence="4" id="KW-1185">Reference proteome</keyword>
<comment type="caution">
    <text evidence="3">The sequence shown here is derived from an EMBL/GenBank/DDBJ whole genome shotgun (WGS) entry which is preliminary data.</text>
</comment>
<dbReference type="PANTHER" id="PTHR34512:SF30">
    <property type="entry name" value="OUTER MEMBRANE PROTEIN ASSEMBLY FACTOR BAMB"/>
    <property type="match status" value="1"/>
</dbReference>
<dbReference type="PANTHER" id="PTHR34512">
    <property type="entry name" value="CELL SURFACE PROTEIN"/>
    <property type="match status" value="1"/>
</dbReference>
<evidence type="ECO:0000259" key="2">
    <source>
        <dbReference type="Pfam" id="PF13360"/>
    </source>
</evidence>
<sequence>MPARLSAAALVVAAMLSAPATAAAAPGGAQWAQPGYGAGNTYYNPGESVINAGSVNAVKLRWSSALATPEQWSCSGPSEPLVSGGRVFVTDGKGIAAYQAATGRLSWRHTWANPEDESTPHLAVAGGLLLAANHGCQSQSDPNGAIMALNLVTGRQAWRTATTIPLGSLVVDQGTAVVSGASASDTPAVIGIRASDGAERWSLDDFRSSGVSAGGRVLVGSTTGVETRAVSAATGGTLWSRPTAWTAEAATPAGDRFYASGAEGALICVGAGDGAVLWTAAKGASTLVAADGRRVYRAVTNGIEALNARTGRQAWTARLGGGTGQPVRAGGLLYTAVGGGKPLGIVNAASGVVASPGSQIGSLDRGNVVVTAGWIYLTRGNTIFGYAR</sequence>